<evidence type="ECO:0000256" key="2">
    <source>
        <dbReference type="SAM" id="SignalP"/>
    </source>
</evidence>
<proteinExistence type="predicted"/>
<feature type="signal peptide" evidence="2">
    <location>
        <begin position="1"/>
        <end position="25"/>
    </location>
</feature>
<sequence length="418" mass="47733">MKKYTLFTVAPVLALLAVGCSSPVAMQSSEYDDMYYSSSDQTVYVEPAAQQPAQAYQQYENRSEEAALAEGEVLNPEYSESNITQNYSGDEYYDGRAYDARDNWYRPDYSYVDPYWGSAYVPRRTSYAFYDPFYDPFYYDPFYYDPFWNNARFRTGVSISFSYGWGNGFYGSPYYGYSNWWPGSYGHGYYNGYYRGLHRGYYAHHNPYSWYNDRPVVIGKVNKVQYGPRDSRNTQVNGNVTGRPSRDGVYRGESTGESQGVVGRQSRSSRSTVSPASGTKQELPARPSRSSRSTVEPQQQNAQPENTRSNRRTREYVPSRSTEQPQQRREIRTRTIERQQPSRTIERSRPSRTIERSQPARIERSSPSRTIESRPSRTYESRPSSTPTPSIDRSSNSSSNSSSSSGSSGGGRPSRGNN</sequence>
<gene>
    <name evidence="3" type="ORF">OO017_10765</name>
</gene>
<feature type="compositionally biased region" description="Basic and acidic residues" evidence="1">
    <location>
        <begin position="344"/>
        <end position="355"/>
    </location>
</feature>
<evidence type="ECO:0008006" key="5">
    <source>
        <dbReference type="Google" id="ProtNLM"/>
    </source>
</evidence>
<evidence type="ECO:0000313" key="3">
    <source>
        <dbReference type="EMBL" id="MCX2740429.1"/>
    </source>
</evidence>
<feature type="compositionally biased region" description="Polar residues" evidence="1">
    <location>
        <begin position="288"/>
        <end position="307"/>
    </location>
</feature>
<feature type="chain" id="PRO_5046703840" description="Vitellogenin II" evidence="2">
    <location>
        <begin position="26"/>
        <end position="418"/>
    </location>
</feature>
<feature type="compositionally biased region" description="Basic and acidic residues" evidence="1">
    <location>
        <begin position="361"/>
        <end position="380"/>
    </location>
</feature>
<feature type="compositionally biased region" description="Polar residues" evidence="1">
    <location>
        <begin position="381"/>
        <end position="392"/>
    </location>
</feature>
<dbReference type="EMBL" id="JAPFQO010000007">
    <property type="protein sequence ID" value="MCX2740429.1"/>
    <property type="molecule type" value="Genomic_DNA"/>
</dbReference>
<evidence type="ECO:0000256" key="1">
    <source>
        <dbReference type="SAM" id="MobiDB-lite"/>
    </source>
</evidence>
<dbReference type="PROSITE" id="PS51257">
    <property type="entry name" value="PROKAR_LIPOPROTEIN"/>
    <property type="match status" value="1"/>
</dbReference>
<feature type="compositionally biased region" description="Low complexity" evidence="1">
    <location>
        <begin position="258"/>
        <end position="279"/>
    </location>
</feature>
<feature type="compositionally biased region" description="Low complexity" evidence="1">
    <location>
        <begin position="393"/>
        <end position="406"/>
    </location>
</feature>
<organism evidence="3 4">
    <name type="scientific">Pontibacter anaerobius</name>
    <dbReference type="NCBI Taxonomy" id="2993940"/>
    <lineage>
        <taxon>Bacteria</taxon>
        <taxon>Pseudomonadati</taxon>
        <taxon>Bacteroidota</taxon>
        <taxon>Cytophagia</taxon>
        <taxon>Cytophagales</taxon>
        <taxon>Hymenobacteraceae</taxon>
        <taxon>Pontibacter</taxon>
    </lineage>
</organism>
<name>A0ABT3RF17_9BACT</name>
<protein>
    <recommendedName>
        <fullName evidence="5">Vitellogenin II</fullName>
    </recommendedName>
</protein>
<accession>A0ABT3RF17</accession>
<feature type="region of interest" description="Disordered" evidence="1">
    <location>
        <begin position="224"/>
        <end position="418"/>
    </location>
</feature>
<dbReference type="RefSeq" id="WP_266052496.1">
    <property type="nucleotide sequence ID" value="NZ_JAPFQO010000007.1"/>
</dbReference>
<dbReference type="Proteomes" id="UP001207228">
    <property type="component" value="Unassembled WGS sequence"/>
</dbReference>
<reference evidence="3 4" key="1">
    <citation type="submission" date="2022-11" db="EMBL/GenBank/DDBJ databases">
        <title>The characterization of three novel Bacteroidetes species and genomic analysis of their roles in tidal elemental geochemical cycles.</title>
        <authorList>
            <person name="Ma K.-J."/>
        </authorList>
    </citation>
    <scope>NUCLEOTIDE SEQUENCE [LARGE SCALE GENOMIC DNA]</scope>
    <source>
        <strain evidence="3 4">M82</strain>
    </source>
</reference>
<comment type="caution">
    <text evidence="3">The sequence shown here is derived from an EMBL/GenBank/DDBJ whole genome shotgun (WGS) entry which is preliminary data.</text>
</comment>
<keyword evidence="2" id="KW-0732">Signal</keyword>
<feature type="compositionally biased region" description="Polar residues" evidence="1">
    <location>
        <begin position="233"/>
        <end position="242"/>
    </location>
</feature>
<evidence type="ECO:0000313" key="4">
    <source>
        <dbReference type="Proteomes" id="UP001207228"/>
    </source>
</evidence>
<feature type="compositionally biased region" description="Basic and acidic residues" evidence="1">
    <location>
        <begin position="326"/>
        <end position="337"/>
    </location>
</feature>
<keyword evidence="4" id="KW-1185">Reference proteome</keyword>
<feature type="compositionally biased region" description="Gly residues" evidence="1">
    <location>
        <begin position="407"/>
        <end position="418"/>
    </location>
</feature>